<protein>
    <submittedName>
        <fullName evidence="1">12748_t:CDS:1</fullName>
    </submittedName>
</protein>
<dbReference type="OrthoDB" id="655030at2759"/>
<gene>
    <name evidence="1" type="ORF">FCALED_LOCUS14835</name>
</gene>
<dbReference type="InterPro" id="IPR036188">
    <property type="entry name" value="FAD/NAD-bd_sf"/>
</dbReference>
<dbReference type="EMBL" id="CAJVPQ010011739">
    <property type="protein sequence ID" value="CAG8728665.1"/>
    <property type="molecule type" value="Genomic_DNA"/>
</dbReference>
<organism evidence="1 2">
    <name type="scientific">Funneliformis caledonium</name>
    <dbReference type="NCBI Taxonomy" id="1117310"/>
    <lineage>
        <taxon>Eukaryota</taxon>
        <taxon>Fungi</taxon>
        <taxon>Fungi incertae sedis</taxon>
        <taxon>Mucoromycota</taxon>
        <taxon>Glomeromycotina</taxon>
        <taxon>Glomeromycetes</taxon>
        <taxon>Glomerales</taxon>
        <taxon>Glomeraceae</taxon>
        <taxon>Funneliformis</taxon>
    </lineage>
</organism>
<proteinExistence type="predicted"/>
<dbReference type="Proteomes" id="UP000789570">
    <property type="component" value="Unassembled WGS sequence"/>
</dbReference>
<reference evidence="1" key="1">
    <citation type="submission" date="2021-06" db="EMBL/GenBank/DDBJ databases">
        <authorList>
            <person name="Kallberg Y."/>
            <person name="Tangrot J."/>
            <person name="Rosling A."/>
        </authorList>
    </citation>
    <scope>NUCLEOTIDE SEQUENCE</scope>
    <source>
        <strain evidence="1">UK204</strain>
    </source>
</reference>
<dbReference type="Gene3D" id="3.50.50.60">
    <property type="entry name" value="FAD/NAD(P)-binding domain"/>
    <property type="match status" value="1"/>
</dbReference>
<comment type="caution">
    <text evidence="1">The sequence shown here is derived from an EMBL/GenBank/DDBJ whole genome shotgun (WGS) entry which is preliminary data.</text>
</comment>
<dbReference type="AlphaFoldDB" id="A0A9N9IBJ1"/>
<evidence type="ECO:0000313" key="1">
    <source>
        <dbReference type="EMBL" id="CAG8728665.1"/>
    </source>
</evidence>
<keyword evidence="2" id="KW-1185">Reference proteome</keyword>
<sequence>MQNNHTPTIIIIDGGPDGLLLYHGIQKHPWQGFAVSINSHGMRSLMSCLSESLVTRLPEVIPIPISEKENREILLSDDKGTELLRVDSAKVKSLFVLANVSNSNAYAFRDILRDLMLEGVNMQWGKKCIGYDGVNDEVWAIFKDGTREKGIY</sequence>
<evidence type="ECO:0000313" key="2">
    <source>
        <dbReference type="Proteomes" id="UP000789570"/>
    </source>
</evidence>
<accession>A0A9N9IBJ1</accession>
<name>A0A9N9IBJ1_9GLOM</name>